<name>A0A9N9YXQ6_9HYPO</name>
<dbReference type="Proteomes" id="UP000775872">
    <property type="component" value="Unassembled WGS sequence"/>
</dbReference>
<protein>
    <submittedName>
        <fullName evidence="1">Uncharacterized protein</fullName>
    </submittedName>
</protein>
<reference evidence="1 2" key="2">
    <citation type="submission" date="2021-10" db="EMBL/GenBank/DDBJ databases">
        <authorList>
            <person name="Piombo E."/>
        </authorList>
    </citation>
    <scope>NUCLEOTIDE SEQUENCE [LARGE SCALE GENOMIC DNA]</scope>
</reference>
<keyword evidence="2" id="KW-1185">Reference proteome</keyword>
<dbReference type="EMBL" id="CABFOC020000005">
    <property type="protein sequence ID" value="CAH0044384.1"/>
    <property type="molecule type" value="Genomic_DNA"/>
</dbReference>
<organism evidence="1 2">
    <name type="scientific">Clonostachys solani</name>
    <dbReference type="NCBI Taxonomy" id="160281"/>
    <lineage>
        <taxon>Eukaryota</taxon>
        <taxon>Fungi</taxon>
        <taxon>Dikarya</taxon>
        <taxon>Ascomycota</taxon>
        <taxon>Pezizomycotina</taxon>
        <taxon>Sordariomycetes</taxon>
        <taxon>Hypocreomycetidae</taxon>
        <taxon>Hypocreales</taxon>
        <taxon>Bionectriaceae</taxon>
        <taxon>Clonostachys</taxon>
    </lineage>
</organism>
<proteinExistence type="predicted"/>
<evidence type="ECO:0000313" key="1">
    <source>
        <dbReference type="EMBL" id="CAH0044384.1"/>
    </source>
</evidence>
<accession>A0A9N9YXQ6</accession>
<gene>
    <name evidence="1" type="ORF">CSOL1703_00010126</name>
</gene>
<evidence type="ECO:0000313" key="2">
    <source>
        <dbReference type="Proteomes" id="UP000775872"/>
    </source>
</evidence>
<dbReference type="AlphaFoldDB" id="A0A9N9YXQ6"/>
<reference evidence="2" key="1">
    <citation type="submission" date="2019-06" db="EMBL/GenBank/DDBJ databases">
        <authorList>
            <person name="Broberg M."/>
        </authorList>
    </citation>
    <scope>NUCLEOTIDE SEQUENCE [LARGE SCALE GENOMIC DNA]</scope>
</reference>
<sequence>MASEFAVDRQTSNEYWSLALPRIEFDAGLLGLHLADKSANHLQGPFVRGLCRNGIVDGICDRTIARAMSHHDLKGLNSSVCGGDKERIAILVVQICERIKENVQGRNGPVSFAHNANRLSASISNLLSLSLLGHDQEE</sequence>
<comment type="caution">
    <text evidence="1">The sequence shown here is derived from an EMBL/GenBank/DDBJ whole genome shotgun (WGS) entry which is preliminary data.</text>
</comment>